<protein>
    <submittedName>
        <fullName evidence="1">Uncharacterized protein</fullName>
    </submittedName>
</protein>
<sequence length="142" mass="15684">MRSHGFDPNWVRMVKACVSTAKASVLVNGLRINFGKSSVAGINVEEDFMSRMTNIMGCQRQVGEACLGEILLLWSWLQKITSSGSGHVELMERHHGGKDRFRTSVPVGVGLWEPDLFLDRSLDRGGFLAGQVSSYLPHCFGD</sequence>
<proteinExistence type="predicted"/>
<dbReference type="EMBL" id="JAUJYO010000021">
    <property type="protein sequence ID" value="KAK1284156.1"/>
    <property type="molecule type" value="Genomic_DNA"/>
</dbReference>
<evidence type="ECO:0000313" key="2">
    <source>
        <dbReference type="Proteomes" id="UP001180020"/>
    </source>
</evidence>
<gene>
    <name evidence="1" type="ORF">QJS10_CPB21g01154</name>
</gene>
<name>A0AAV9C5F4_ACOCL</name>
<dbReference type="Proteomes" id="UP001180020">
    <property type="component" value="Unassembled WGS sequence"/>
</dbReference>
<organism evidence="1 2">
    <name type="scientific">Acorus calamus</name>
    <name type="common">Sweet flag</name>
    <dbReference type="NCBI Taxonomy" id="4465"/>
    <lineage>
        <taxon>Eukaryota</taxon>
        <taxon>Viridiplantae</taxon>
        <taxon>Streptophyta</taxon>
        <taxon>Embryophyta</taxon>
        <taxon>Tracheophyta</taxon>
        <taxon>Spermatophyta</taxon>
        <taxon>Magnoliopsida</taxon>
        <taxon>Liliopsida</taxon>
        <taxon>Acoraceae</taxon>
        <taxon>Acorus</taxon>
    </lineage>
</organism>
<reference evidence="1" key="2">
    <citation type="submission" date="2023-06" db="EMBL/GenBank/DDBJ databases">
        <authorList>
            <person name="Ma L."/>
            <person name="Liu K.-W."/>
            <person name="Li Z."/>
            <person name="Hsiao Y.-Y."/>
            <person name="Qi Y."/>
            <person name="Fu T."/>
            <person name="Tang G."/>
            <person name="Zhang D."/>
            <person name="Sun W.-H."/>
            <person name="Liu D.-K."/>
            <person name="Li Y."/>
            <person name="Chen G.-Z."/>
            <person name="Liu X.-D."/>
            <person name="Liao X.-Y."/>
            <person name="Jiang Y.-T."/>
            <person name="Yu X."/>
            <person name="Hao Y."/>
            <person name="Huang J."/>
            <person name="Zhao X.-W."/>
            <person name="Ke S."/>
            <person name="Chen Y.-Y."/>
            <person name="Wu W.-L."/>
            <person name="Hsu J.-L."/>
            <person name="Lin Y.-F."/>
            <person name="Huang M.-D."/>
            <person name="Li C.-Y."/>
            <person name="Huang L."/>
            <person name="Wang Z.-W."/>
            <person name="Zhao X."/>
            <person name="Zhong W.-Y."/>
            <person name="Peng D.-H."/>
            <person name="Ahmad S."/>
            <person name="Lan S."/>
            <person name="Zhang J.-S."/>
            <person name="Tsai W.-C."/>
            <person name="Van De Peer Y."/>
            <person name="Liu Z.-J."/>
        </authorList>
    </citation>
    <scope>NUCLEOTIDE SEQUENCE</scope>
    <source>
        <strain evidence="1">CP</strain>
        <tissue evidence="1">Leaves</tissue>
    </source>
</reference>
<dbReference type="AlphaFoldDB" id="A0AAV9C5F4"/>
<evidence type="ECO:0000313" key="1">
    <source>
        <dbReference type="EMBL" id="KAK1284156.1"/>
    </source>
</evidence>
<reference evidence="1" key="1">
    <citation type="journal article" date="2023" name="Nat. Commun.">
        <title>Diploid and tetraploid genomes of Acorus and the evolution of monocots.</title>
        <authorList>
            <person name="Ma L."/>
            <person name="Liu K.W."/>
            <person name="Li Z."/>
            <person name="Hsiao Y.Y."/>
            <person name="Qi Y."/>
            <person name="Fu T."/>
            <person name="Tang G.D."/>
            <person name="Zhang D."/>
            <person name="Sun W.H."/>
            <person name="Liu D.K."/>
            <person name="Li Y."/>
            <person name="Chen G.Z."/>
            <person name="Liu X.D."/>
            <person name="Liao X.Y."/>
            <person name="Jiang Y.T."/>
            <person name="Yu X."/>
            <person name="Hao Y."/>
            <person name="Huang J."/>
            <person name="Zhao X.W."/>
            <person name="Ke S."/>
            <person name="Chen Y.Y."/>
            <person name="Wu W.L."/>
            <person name="Hsu J.L."/>
            <person name="Lin Y.F."/>
            <person name="Huang M.D."/>
            <person name="Li C.Y."/>
            <person name="Huang L."/>
            <person name="Wang Z.W."/>
            <person name="Zhao X."/>
            <person name="Zhong W.Y."/>
            <person name="Peng D.H."/>
            <person name="Ahmad S."/>
            <person name="Lan S."/>
            <person name="Zhang J.S."/>
            <person name="Tsai W.C."/>
            <person name="Van de Peer Y."/>
            <person name="Liu Z.J."/>
        </authorList>
    </citation>
    <scope>NUCLEOTIDE SEQUENCE</scope>
    <source>
        <strain evidence="1">CP</strain>
    </source>
</reference>
<comment type="caution">
    <text evidence="1">The sequence shown here is derived from an EMBL/GenBank/DDBJ whole genome shotgun (WGS) entry which is preliminary data.</text>
</comment>
<keyword evidence="2" id="KW-1185">Reference proteome</keyword>
<accession>A0AAV9C5F4</accession>